<accession>A0ABT8RFI5</accession>
<sequence>MQKIYFKIIFWLLVSAVTAACSGKEPRHANADKIYSAHAEKESTTLSSPVSPRMDSLLVSPKYLLQRLDSLQNAGVIGVDTLYSSILFYSEFISCWYKSELEIEMIMCPDIRRIFTNANRFHTFYINNYVDLLKRIEHNSKPDKKALYQKKLAQDISTFIGDINIQTRVITPQTIQKNNVFCPATFSSESEKLFTGSGNEKEIMNAALIYGANPIVKVYDDFKKAETTLVRDMHGLNRKYLDVF</sequence>
<evidence type="ECO:0000313" key="2">
    <source>
        <dbReference type="EMBL" id="MDO1450739.1"/>
    </source>
</evidence>
<comment type="caution">
    <text evidence="2">The sequence shown here is derived from an EMBL/GenBank/DDBJ whole genome shotgun (WGS) entry which is preliminary data.</text>
</comment>
<feature type="chain" id="PRO_5046037961" evidence="1">
    <location>
        <begin position="20"/>
        <end position="244"/>
    </location>
</feature>
<proteinExistence type="predicted"/>
<dbReference type="PROSITE" id="PS51257">
    <property type="entry name" value="PROKAR_LIPOPROTEIN"/>
    <property type="match status" value="1"/>
</dbReference>
<reference evidence="2" key="1">
    <citation type="submission" date="2023-07" db="EMBL/GenBank/DDBJ databases">
        <title>The genome sequence of Rhodocytophaga aerolata KACC 12507.</title>
        <authorList>
            <person name="Zhang X."/>
        </authorList>
    </citation>
    <scope>NUCLEOTIDE SEQUENCE</scope>
    <source>
        <strain evidence="2">KACC 12507</strain>
    </source>
</reference>
<evidence type="ECO:0000256" key="1">
    <source>
        <dbReference type="SAM" id="SignalP"/>
    </source>
</evidence>
<name>A0ABT8RFI5_9BACT</name>
<keyword evidence="1" id="KW-0732">Signal</keyword>
<keyword evidence="3" id="KW-1185">Reference proteome</keyword>
<feature type="signal peptide" evidence="1">
    <location>
        <begin position="1"/>
        <end position="19"/>
    </location>
</feature>
<evidence type="ECO:0000313" key="3">
    <source>
        <dbReference type="Proteomes" id="UP001168528"/>
    </source>
</evidence>
<organism evidence="2 3">
    <name type="scientific">Rhodocytophaga aerolata</name>
    <dbReference type="NCBI Taxonomy" id="455078"/>
    <lineage>
        <taxon>Bacteria</taxon>
        <taxon>Pseudomonadati</taxon>
        <taxon>Bacteroidota</taxon>
        <taxon>Cytophagia</taxon>
        <taxon>Cytophagales</taxon>
        <taxon>Rhodocytophagaceae</taxon>
        <taxon>Rhodocytophaga</taxon>
    </lineage>
</organism>
<dbReference type="Proteomes" id="UP001168528">
    <property type="component" value="Unassembled WGS sequence"/>
</dbReference>
<protein>
    <submittedName>
        <fullName evidence="2">Uncharacterized protein</fullName>
    </submittedName>
</protein>
<dbReference type="RefSeq" id="WP_302041537.1">
    <property type="nucleotide sequence ID" value="NZ_JAUKPO010000035.1"/>
</dbReference>
<gene>
    <name evidence="2" type="ORF">Q0590_30985</name>
</gene>
<dbReference type="EMBL" id="JAUKPO010000035">
    <property type="protein sequence ID" value="MDO1450739.1"/>
    <property type="molecule type" value="Genomic_DNA"/>
</dbReference>